<feature type="domain" description="ATPase" evidence="1">
    <location>
        <begin position="2"/>
        <end position="203"/>
    </location>
</feature>
<organism evidence="3 4">
    <name type="scientific">Senegalimassilia faecalis</name>
    <dbReference type="NCBI Taxonomy" id="2509433"/>
    <lineage>
        <taxon>Bacteria</taxon>
        <taxon>Bacillati</taxon>
        <taxon>Actinomycetota</taxon>
        <taxon>Coriobacteriia</taxon>
        <taxon>Coriobacteriales</taxon>
        <taxon>Coriobacteriaceae</taxon>
        <taxon>Senegalimassilia</taxon>
    </lineage>
</organism>
<dbReference type="SUPFAM" id="SSF46785">
    <property type="entry name" value="Winged helix' DNA-binding domain"/>
    <property type="match status" value="1"/>
</dbReference>
<reference evidence="3 4" key="1">
    <citation type="submission" date="2019-01" db="EMBL/GenBank/DDBJ databases">
        <title>Senegalimassilia sp. nov. KGMB04484 isolated human feces.</title>
        <authorList>
            <person name="Han K.-I."/>
            <person name="Kim J.-S."/>
            <person name="Lee K.C."/>
            <person name="Suh M.K."/>
            <person name="Eom M.K."/>
            <person name="Lee J.H."/>
            <person name="Park S.-H."/>
            <person name="Kang S.W."/>
            <person name="Park J.-E."/>
            <person name="Oh B.S."/>
            <person name="Yu S.Y."/>
            <person name="Choi S.-H."/>
            <person name="Lee D.H."/>
            <person name="Yoon H."/>
            <person name="Kim B.-Y."/>
            <person name="Lee J.H."/>
            <person name="Lee J.-S."/>
        </authorList>
    </citation>
    <scope>NUCLEOTIDE SEQUENCE [LARGE SCALE GENOMIC DNA]</scope>
    <source>
        <strain evidence="3 4">KGMB04484</strain>
    </source>
</reference>
<dbReference type="PANTHER" id="PTHR34704:SF1">
    <property type="entry name" value="ATPASE"/>
    <property type="match status" value="1"/>
</dbReference>
<dbReference type="PANTHER" id="PTHR34704">
    <property type="entry name" value="ATPASE"/>
    <property type="match status" value="1"/>
</dbReference>
<dbReference type="InterPro" id="IPR004256">
    <property type="entry name" value="DUF234"/>
</dbReference>
<protein>
    <submittedName>
        <fullName evidence="3">ATP-binding protein</fullName>
    </submittedName>
</protein>
<dbReference type="Gene3D" id="1.10.10.10">
    <property type="entry name" value="Winged helix-like DNA-binding domain superfamily/Winged helix DNA-binding domain"/>
    <property type="match status" value="1"/>
</dbReference>
<dbReference type="InterPro" id="IPR011579">
    <property type="entry name" value="ATPase_dom"/>
</dbReference>
<evidence type="ECO:0000313" key="3">
    <source>
        <dbReference type="EMBL" id="RXZ53592.1"/>
    </source>
</evidence>
<dbReference type="Proteomes" id="UP000293345">
    <property type="component" value="Unassembled WGS sequence"/>
</dbReference>
<dbReference type="Gene3D" id="3.40.50.300">
    <property type="entry name" value="P-loop containing nucleotide triphosphate hydrolases"/>
    <property type="match status" value="1"/>
</dbReference>
<dbReference type="SUPFAM" id="SSF52540">
    <property type="entry name" value="P-loop containing nucleoside triphosphate hydrolases"/>
    <property type="match status" value="1"/>
</dbReference>
<evidence type="ECO:0000259" key="2">
    <source>
        <dbReference type="Pfam" id="PF03008"/>
    </source>
</evidence>
<dbReference type="GO" id="GO:0005524">
    <property type="term" value="F:ATP binding"/>
    <property type="evidence" value="ECO:0007669"/>
    <property type="project" value="UniProtKB-KW"/>
</dbReference>
<accession>A0A4Q2K2X8</accession>
<evidence type="ECO:0000313" key="4">
    <source>
        <dbReference type="Proteomes" id="UP000293345"/>
    </source>
</evidence>
<dbReference type="Pfam" id="PF03008">
    <property type="entry name" value="DUF234"/>
    <property type="match status" value="1"/>
</dbReference>
<name>A0A4Q2K2X8_9ACTN</name>
<dbReference type="Pfam" id="PF01637">
    <property type="entry name" value="ATPase_2"/>
    <property type="match status" value="1"/>
</dbReference>
<dbReference type="SUPFAM" id="SSF52980">
    <property type="entry name" value="Restriction endonuclease-like"/>
    <property type="match status" value="1"/>
</dbReference>
<dbReference type="OrthoDB" id="9813134at2"/>
<dbReference type="InterPro" id="IPR011335">
    <property type="entry name" value="Restrct_endonuc-II-like"/>
</dbReference>
<dbReference type="InterPro" id="IPR011856">
    <property type="entry name" value="tRNA_endonuc-like_dom_sf"/>
</dbReference>
<keyword evidence="3" id="KW-0547">Nucleotide-binding</keyword>
<dbReference type="InterPro" id="IPR036388">
    <property type="entry name" value="WH-like_DNA-bd_sf"/>
</dbReference>
<dbReference type="InterPro" id="IPR036390">
    <property type="entry name" value="WH_DNA-bd_sf"/>
</dbReference>
<dbReference type="Gene3D" id="3.40.1350.10">
    <property type="match status" value="1"/>
</dbReference>
<dbReference type="RefSeq" id="WP_129423290.1">
    <property type="nucleotide sequence ID" value="NZ_SDPW01000001.1"/>
</dbReference>
<feature type="domain" description="DUF234" evidence="2">
    <location>
        <begin position="310"/>
        <end position="405"/>
    </location>
</feature>
<gene>
    <name evidence="3" type="ORF">ET524_03115</name>
</gene>
<comment type="caution">
    <text evidence="3">The sequence shown here is derived from an EMBL/GenBank/DDBJ whole genome shotgun (WGS) entry which is preliminary data.</text>
</comment>
<dbReference type="InterPro" id="IPR027417">
    <property type="entry name" value="P-loop_NTPase"/>
</dbReference>
<sequence length="465" mass="52755">MFVGRERELEVLNRLYDSGSFEMPVIYGRRRVGKTRLISEFVKGKRAIYVQARRTNAEANLALVSDAITAFAAGAPMGSFGSFDEAIDALARLSRDERLVFVIDEYPYLAYSFPEVSSLLQDKIDHMLKDGTKLMLVLCGSSLSFMEEQVLGYESPLYGRRTAQLKVEPFDFFTTLSCWPGMNPENAAVLYGCTGGIPAYVEKIDPRDSVRDSIKKLFLSPDGYLFEEPGNLLLQECRSPEQYDAIIQAIASGKSRLNEIATTAKIPESNTRTYLRKLESLGIVKREAPFKEASSRKSIYALADSMFRFWYRFVPRYMSLIANGMADVIYERMEPHIADFMGGVFEDVCMQYLYAQAKAGRFDVLPVNMGRWWGNDNRTKSQEEIDIVVDDDEGNALFAECKWRNEPTGADVAEKLVFRSELFRYGTKRYVLFSKSGFTSGCREYAAQRGDMGLLTFNEMCESLR</sequence>
<keyword evidence="4" id="KW-1185">Reference proteome</keyword>
<dbReference type="AlphaFoldDB" id="A0A4Q2K2X8"/>
<dbReference type="GO" id="GO:0003676">
    <property type="term" value="F:nucleic acid binding"/>
    <property type="evidence" value="ECO:0007669"/>
    <property type="project" value="InterPro"/>
</dbReference>
<keyword evidence="3" id="KW-0067">ATP-binding</keyword>
<proteinExistence type="predicted"/>
<dbReference type="EMBL" id="SDPW01000001">
    <property type="protein sequence ID" value="RXZ53592.1"/>
    <property type="molecule type" value="Genomic_DNA"/>
</dbReference>
<evidence type="ECO:0000259" key="1">
    <source>
        <dbReference type="Pfam" id="PF01637"/>
    </source>
</evidence>